<proteinExistence type="predicted"/>
<evidence type="ECO:0000259" key="6">
    <source>
        <dbReference type="PROSITE" id="PS51352"/>
    </source>
</evidence>
<dbReference type="PANTHER" id="PTHR42852:SF6">
    <property type="entry name" value="THIOL:DISULFIDE INTERCHANGE PROTEIN DSBE"/>
    <property type="match status" value="1"/>
</dbReference>
<feature type="chain" id="PRO_5045635383" evidence="5">
    <location>
        <begin position="21"/>
        <end position="384"/>
    </location>
</feature>
<sequence>MRLKTTLFVLLISTTMTVFGQVETASKFILTADLSQLKVQPLKAVITKDDLAGYGSTDETYLISERKFRYEKAFSEPGRVNLQLHWPGKKMSIISFWAGPGIYQMKINEDLKLEILKSASSVMGDQVLALKKEEQGYKLKLDSLLNGLSYEGKKVAEVEKRMDVLRDSISLIIDRDIYKKYALAHLDSPVGLLALYTYAERPFGGDRMTKNPEEIQAILSQFNGEVKKLPSANKLMSKLALGQRLVIGKTLEDIALADTVGKLVKLSDFKGKYVLVDFWASWCVPCRKESPVLIKAFKKYKPLGFQILAVTRDDKSAKTSWLEAIKMDKVTAWPQLSDFDNIAVERYDIKYVPSNYLLDPNGVIIGKDLRGEQLEAALKKIFKQ</sequence>
<comment type="caution">
    <text evidence="7">The sequence shown here is derived from an EMBL/GenBank/DDBJ whole genome shotgun (WGS) entry which is preliminary data.</text>
</comment>
<keyword evidence="8" id="KW-1185">Reference proteome</keyword>
<protein>
    <submittedName>
        <fullName evidence="7">Redoxin domain-containing protein</fullName>
    </submittedName>
</protein>
<dbReference type="InterPro" id="IPR050553">
    <property type="entry name" value="Thioredoxin_ResA/DsbE_sf"/>
</dbReference>
<evidence type="ECO:0000256" key="3">
    <source>
        <dbReference type="ARBA" id="ARBA00023157"/>
    </source>
</evidence>
<evidence type="ECO:0000256" key="5">
    <source>
        <dbReference type="SAM" id="SignalP"/>
    </source>
</evidence>
<evidence type="ECO:0000313" key="8">
    <source>
        <dbReference type="Proteomes" id="UP000636110"/>
    </source>
</evidence>
<dbReference type="InterPro" id="IPR017937">
    <property type="entry name" value="Thioredoxin_CS"/>
</dbReference>
<dbReference type="PROSITE" id="PS51352">
    <property type="entry name" value="THIOREDOXIN_2"/>
    <property type="match status" value="1"/>
</dbReference>
<dbReference type="InterPro" id="IPR013766">
    <property type="entry name" value="Thioredoxin_domain"/>
</dbReference>
<gene>
    <name evidence="7" type="ORF">GM920_01710</name>
</gene>
<feature type="signal peptide" evidence="5">
    <location>
        <begin position="1"/>
        <end position="20"/>
    </location>
</feature>
<dbReference type="Proteomes" id="UP000636110">
    <property type="component" value="Unassembled WGS sequence"/>
</dbReference>
<feature type="domain" description="Thioredoxin" evidence="6">
    <location>
        <begin position="245"/>
        <end position="384"/>
    </location>
</feature>
<dbReference type="InterPro" id="IPR000866">
    <property type="entry name" value="AhpC/TSA"/>
</dbReference>
<organism evidence="7 8">
    <name type="scientific">Pedobacter gandavensis</name>
    <dbReference type="NCBI Taxonomy" id="2679963"/>
    <lineage>
        <taxon>Bacteria</taxon>
        <taxon>Pseudomonadati</taxon>
        <taxon>Bacteroidota</taxon>
        <taxon>Sphingobacteriia</taxon>
        <taxon>Sphingobacteriales</taxon>
        <taxon>Sphingobacteriaceae</taxon>
        <taxon>Pedobacter</taxon>
    </lineage>
</organism>
<keyword evidence="2" id="KW-0201">Cytochrome c-type biogenesis</keyword>
<evidence type="ECO:0000313" key="7">
    <source>
        <dbReference type="EMBL" id="MBB2147617.1"/>
    </source>
</evidence>
<keyword evidence="5" id="KW-0732">Signal</keyword>
<dbReference type="RefSeq" id="WP_182952884.1">
    <property type="nucleotide sequence ID" value="NZ_WNXC01000001.1"/>
</dbReference>
<accession>A0ABR6EQW4</accession>
<dbReference type="PROSITE" id="PS00194">
    <property type="entry name" value="THIOREDOXIN_1"/>
    <property type="match status" value="1"/>
</dbReference>
<keyword evidence="3" id="KW-1015">Disulfide bond</keyword>
<comment type="subcellular location">
    <subcellularLocation>
        <location evidence="1">Cell envelope</location>
    </subcellularLocation>
</comment>
<evidence type="ECO:0000256" key="2">
    <source>
        <dbReference type="ARBA" id="ARBA00022748"/>
    </source>
</evidence>
<evidence type="ECO:0000256" key="1">
    <source>
        <dbReference type="ARBA" id="ARBA00004196"/>
    </source>
</evidence>
<dbReference type="EMBL" id="WNXC01000001">
    <property type="protein sequence ID" value="MBB2147617.1"/>
    <property type="molecule type" value="Genomic_DNA"/>
</dbReference>
<keyword evidence="4" id="KW-0676">Redox-active center</keyword>
<dbReference type="PANTHER" id="PTHR42852">
    <property type="entry name" value="THIOL:DISULFIDE INTERCHANGE PROTEIN DSBE"/>
    <property type="match status" value="1"/>
</dbReference>
<dbReference type="Gene3D" id="3.40.30.10">
    <property type="entry name" value="Glutaredoxin"/>
    <property type="match status" value="1"/>
</dbReference>
<dbReference type="InterPro" id="IPR036249">
    <property type="entry name" value="Thioredoxin-like_sf"/>
</dbReference>
<dbReference type="Pfam" id="PF00578">
    <property type="entry name" value="AhpC-TSA"/>
    <property type="match status" value="1"/>
</dbReference>
<name>A0ABR6EQW4_9SPHI</name>
<reference evidence="7 8" key="1">
    <citation type="submission" date="2019-11" db="EMBL/GenBank/DDBJ databases">
        <title>Description of Pedobacter sp. LMG 31462T.</title>
        <authorList>
            <person name="Carlier A."/>
            <person name="Qi S."/>
            <person name="Vandamme P."/>
        </authorList>
    </citation>
    <scope>NUCLEOTIDE SEQUENCE [LARGE SCALE GENOMIC DNA]</scope>
    <source>
        <strain evidence="7 8">LMG 31462</strain>
    </source>
</reference>
<dbReference type="SUPFAM" id="SSF52833">
    <property type="entry name" value="Thioredoxin-like"/>
    <property type="match status" value="1"/>
</dbReference>
<evidence type="ECO:0000256" key="4">
    <source>
        <dbReference type="ARBA" id="ARBA00023284"/>
    </source>
</evidence>
<dbReference type="CDD" id="cd02966">
    <property type="entry name" value="TlpA_like_family"/>
    <property type="match status" value="1"/>
</dbReference>